<keyword evidence="1" id="KW-0614">Plasmid</keyword>
<proteinExistence type="predicted"/>
<dbReference type="AlphaFoldDB" id="A0AAN0W4X9"/>
<geneLocation type="plasmid" evidence="1 2">
    <name>pBFI_3</name>
</geneLocation>
<accession>A0AAN0W4X9</accession>
<reference evidence="1 2" key="1">
    <citation type="journal article" date="2015" name="Genome Announc.">
        <title>Complete genome sequences for 35 biothreat assay-relevant bacillus species.</title>
        <authorList>
            <person name="Johnson S.L."/>
            <person name="Daligault H.E."/>
            <person name="Davenport K.W."/>
            <person name="Jaissle J."/>
            <person name="Frey K.G."/>
            <person name="Ladner J.T."/>
            <person name="Broomall S.M."/>
            <person name="Bishop-Lilly K.A."/>
            <person name="Bruce D.C."/>
            <person name="Gibbons H.S."/>
            <person name="Coyne S.R."/>
            <person name="Lo C.C."/>
            <person name="Meincke L."/>
            <person name="Munk A.C."/>
            <person name="Koroleva G.I."/>
            <person name="Rosenzweig C.N."/>
            <person name="Palacios G.F."/>
            <person name="Redden C.L."/>
            <person name="Minogue T.D."/>
            <person name="Chain P.S."/>
        </authorList>
    </citation>
    <scope>NUCLEOTIDE SEQUENCE [LARGE SCALE GENOMIC DNA]</scope>
    <source>
        <strain evidence="1 2">03BB108</strain>
    </source>
</reference>
<gene>
    <name evidence="1" type="ORF">AK40_6045</name>
</gene>
<evidence type="ECO:0000313" key="1">
    <source>
        <dbReference type="EMBL" id="AJI09026.1"/>
    </source>
</evidence>
<name>A0AAN0W4X9_BACCE</name>
<evidence type="ECO:0000313" key="2">
    <source>
        <dbReference type="Proteomes" id="UP000031861"/>
    </source>
</evidence>
<organism evidence="1 2">
    <name type="scientific">Bacillus cereus 03BB108</name>
    <dbReference type="NCBI Taxonomy" id="451709"/>
    <lineage>
        <taxon>Bacteria</taxon>
        <taxon>Bacillati</taxon>
        <taxon>Bacillota</taxon>
        <taxon>Bacilli</taxon>
        <taxon>Bacillales</taxon>
        <taxon>Bacillaceae</taxon>
        <taxon>Bacillus</taxon>
        <taxon>Bacillus cereus group</taxon>
    </lineage>
</organism>
<sequence length="88" mass="10219">MGIAEGLLEKELNKDKKYFQLSNTNDDEILSSTTSWIWTDSNLICHVLVDGESYKVYFKTNKLVDSDNELEMYEPVAIDKIIKIKKQE</sequence>
<dbReference type="EMBL" id="CP009640">
    <property type="protein sequence ID" value="AJI09026.1"/>
    <property type="molecule type" value="Genomic_DNA"/>
</dbReference>
<protein>
    <submittedName>
        <fullName evidence="1">Uncharacterized protein</fullName>
    </submittedName>
</protein>
<dbReference type="Proteomes" id="UP000031861">
    <property type="component" value="Plasmid pBFI_3"/>
</dbReference>